<dbReference type="PANTHER" id="PTHR47487:SF3">
    <property type="entry name" value="GLUTENIN, HIGH MOLECULAR WEIGHT SUBUNIT 12-LIKE"/>
    <property type="match status" value="1"/>
</dbReference>
<proteinExistence type="predicted"/>
<dbReference type="SMART" id="SM00355">
    <property type="entry name" value="ZnF_C2H2"/>
    <property type="match status" value="2"/>
</dbReference>
<evidence type="ECO:0000313" key="5">
    <source>
        <dbReference type="EMBL" id="GAA0154490.1"/>
    </source>
</evidence>
<dbReference type="GO" id="GO:0003676">
    <property type="term" value="F:nucleic acid binding"/>
    <property type="evidence" value="ECO:0007669"/>
    <property type="project" value="InterPro"/>
</dbReference>
<accession>A0AAV3PVY1</accession>
<feature type="domain" description="U1-type" evidence="4">
    <location>
        <begin position="139"/>
        <end position="173"/>
    </location>
</feature>
<dbReference type="Pfam" id="PF12874">
    <property type="entry name" value="zf-met"/>
    <property type="match status" value="2"/>
</dbReference>
<dbReference type="InterPro" id="IPR036236">
    <property type="entry name" value="Znf_C2H2_sf"/>
</dbReference>
<evidence type="ECO:0000256" key="1">
    <source>
        <dbReference type="SAM" id="MobiDB-lite"/>
    </source>
</evidence>
<sequence length="445" mass="47969">MSIGRGGDEGFMGVFWFVLIVISSIGICKKVYQVSQRSPVSAFATPYRSVRLHFLPNMQIIQASNAVANGTGHNYSTATGQAHYSTAHGQTYAAPLAQGGTPIPAPPSQSIQPSYGPTPSILNKRIKAKGRKMKSQQPPQSARCELCKVDCNSLEIFEQHKNGKKHQKNLKAHKGLQTLNNVMVVGQTAPENEPEMSSQFENVEGSNDKHLPIQTSSCVAANTGEQKAVQADGTEESTARKRKKKSVEAKRKMKNGKGVKWIRSDDGSKIPVEAPKPQVIPLICELCNVTCESPVVFHAHLTGKKHLANLKRFQSEQEILGQAAVQALYPALQALYPALQALCQGDMTSLISLLQQQGFLGVQPQPVPSNYFQGQVSEVPPATADLTEIPHSAAFPEQQPDIPPTGLETAGASQVVAVTEGKSNEQPSPAPEVTKDAESEILEGK</sequence>
<feature type="compositionally biased region" description="Basic and acidic residues" evidence="1">
    <location>
        <begin position="433"/>
        <end position="445"/>
    </location>
</feature>
<dbReference type="EMBL" id="BAABME010018627">
    <property type="protein sequence ID" value="GAA0154490.1"/>
    <property type="molecule type" value="Genomic_DNA"/>
</dbReference>
<evidence type="ECO:0000256" key="2">
    <source>
        <dbReference type="SAM" id="Phobius"/>
    </source>
</evidence>
<dbReference type="SUPFAM" id="SSF57667">
    <property type="entry name" value="beta-beta-alpha zinc fingers"/>
    <property type="match status" value="2"/>
</dbReference>
<dbReference type="InterPro" id="IPR003604">
    <property type="entry name" value="Matrin/U1-like-C_Znf_C2H2"/>
</dbReference>
<dbReference type="InterPro" id="IPR013087">
    <property type="entry name" value="Znf_C2H2_type"/>
</dbReference>
<dbReference type="Proteomes" id="UP001454036">
    <property type="component" value="Unassembled WGS sequence"/>
</dbReference>
<name>A0AAV3PVY1_LITER</name>
<feature type="region of interest" description="Disordered" evidence="1">
    <location>
        <begin position="229"/>
        <end position="262"/>
    </location>
</feature>
<comment type="caution">
    <text evidence="5">The sequence shown here is derived from an EMBL/GenBank/DDBJ whole genome shotgun (WGS) entry which is preliminary data.</text>
</comment>
<keyword evidence="6" id="KW-1185">Reference proteome</keyword>
<dbReference type="AlphaFoldDB" id="A0AAV3PVY1"/>
<dbReference type="GO" id="GO:0008270">
    <property type="term" value="F:zinc ion binding"/>
    <property type="evidence" value="ECO:0007669"/>
    <property type="project" value="InterPro"/>
</dbReference>
<keyword evidence="2" id="KW-0812">Transmembrane</keyword>
<evidence type="ECO:0000259" key="3">
    <source>
        <dbReference type="SMART" id="SM00355"/>
    </source>
</evidence>
<feature type="compositionally biased region" description="Basic residues" evidence="1">
    <location>
        <begin position="240"/>
        <end position="257"/>
    </location>
</feature>
<keyword evidence="2" id="KW-1133">Transmembrane helix</keyword>
<feature type="region of interest" description="Disordered" evidence="1">
    <location>
        <begin position="419"/>
        <end position="445"/>
    </location>
</feature>
<dbReference type="Gene3D" id="3.30.160.60">
    <property type="entry name" value="Classic Zinc Finger"/>
    <property type="match status" value="2"/>
</dbReference>
<dbReference type="SMART" id="SM00451">
    <property type="entry name" value="ZnF_U1"/>
    <property type="match status" value="2"/>
</dbReference>
<organism evidence="5 6">
    <name type="scientific">Lithospermum erythrorhizon</name>
    <name type="common">Purple gromwell</name>
    <name type="synonym">Lithospermum officinale var. erythrorhizon</name>
    <dbReference type="NCBI Taxonomy" id="34254"/>
    <lineage>
        <taxon>Eukaryota</taxon>
        <taxon>Viridiplantae</taxon>
        <taxon>Streptophyta</taxon>
        <taxon>Embryophyta</taxon>
        <taxon>Tracheophyta</taxon>
        <taxon>Spermatophyta</taxon>
        <taxon>Magnoliopsida</taxon>
        <taxon>eudicotyledons</taxon>
        <taxon>Gunneridae</taxon>
        <taxon>Pentapetalae</taxon>
        <taxon>asterids</taxon>
        <taxon>lamiids</taxon>
        <taxon>Boraginales</taxon>
        <taxon>Boraginaceae</taxon>
        <taxon>Boraginoideae</taxon>
        <taxon>Lithospermeae</taxon>
        <taxon>Lithospermum</taxon>
    </lineage>
</organism>
<evidence type="ECO:0000313" key="6">
    <source>
        <dbReference type="Proteomes" id="UP001454036"/>
    </source>
</evidence>
<reference evidence="5 6" key="1">
    <citation type="submission" date="2024-01" db="EMBL/GenBank/DDBJ databases">
        <title>The complete chloroplast genome sequence of Lithospermum erythrorhizon: insights into the phylogenetic relationship among Boraginaceae species and the maternal lineages of purple gromwells.</title>
        <authorList>
            <person name="Okada T."/>
            <person name="Watanabe K."/>
        </authorList>
    </citation>
    <scope>NUCLEOTIDE SEQUENCE [LARGE SCALE GENOMIC DNA]</scope>
</reference>
<feature type="transmembrane region" description="Helical" evidence="2">
    <location>
        <begin position="12"/>
        <end position="32"/>
    </location>
</feature>
<feature type="domain" description="U1-type" evidence="4">
    <location>
        <begin position="279"/>
        <end position="313"/>
    </location>
</feature>
<gene>
    <name evidence="5" type="ORF">LIER_37899</name>
</gene>
<dbReference type="PANTHER" id="PTHR47487">
    <property type="entry name" value="OS06G0651300 PROTEIN-RELATED"/>
    <property type="match status" value="1"/>
</dbReference>
<protein>
    <submittedName>
        <fullName evidence="5">Uncharacterized protein</fullName>
    </submittedName>
</protein>
<keyword evidence="2" id="KW-0472">Membrane</keyword>
<feature type="domain" description="C2H2-type" evidence="3">
    <location>
        <begin position="282"/>
        <end position="306"/>
    </location>
</feature>
<evidence type="ECO:0000259" key="4">
    <source>
        <dbReference type="SMART" id="SM00451"/>
    </source>
</evidence>
<feature type="domain" description="C2H2-type" evidence="3">
    <location>
        <begin position="142"/>
        <end position="166"/>
    </location>
</feature>